<evidence type="ECO:0000256" key="7">
    <source>
        <dbReference type="ARBA" id="ARBA00023315"/>
    </source>
</evidence>
<keyword evidence="5 11" id="KW-0378">Hydrolase</keyword>
<proteinExistence type="inferred from homology"/>
<comment type="similarity">
    <text evidence="3 11">Belongs to the gamma-glutamyltransferase family.</text>
</comment>
<evidence type="ECO:0000313" key="14">
    <source>
        <dbReference type="Proteomes" id="UP000325161"/>
    </source>
</evidence>
<sequence>MPRRPPVTCATTPSATPVITPSKVRALRIDRSTPIKRALLVATLSLTLWGCTSTPQQSALPVQPEGASGYTPKPGWATQRFAVAAANPLATEAGYRVLKAGGSAVDAAIAVQMVLALVEPQSSGIGGGAFLLHYDGQHVSAFDGRETAPVAVDPQLFLGPDGKPIPFKEAVIGGRSVGVPGAVAMLEVAHREHGKLPWADLFEPAIKLARGGFTVSPRLASAIKNDADLKKDAVAAAYFYRTDGTPLQAGDTLRNPELATVLSLIAKQGSRGLLQGEVAQAIVDKVRNHPTNPGRMTLADLANYVPRQREALCHDYRAPAADTRICGFPPPSSGAIAIGQILGIVARTDATALPLQDGLPSADWLHNYAEASRLAFADRAQYVGDPDFVQAPGGSWSTLLAPAYLDERARLIMRHSMGTAKAGTPAPAAVSYAPMPDQPEYGTSHISIVDAAGNAIAMTTTIEGAFGSHLMVRGFMLNNELTDFSFTPTDAQGRPVANRVEPGKRPRSSMAPTLVFDRASGKLLMSAGSPGGALIIHFTAKTLYGALNWQLDAQRAIDLPNFGTVGGPMILEAGRFPAATVDALKARGQDVRETEMTSGLQAIERRGSGWYGGADPRREGVVMGE</sequence>
<dbReference type="EMBL" id="CP043046">
    <property type="protein sequence ID" value="QEI04463.1"/>
    <property type="molecule type" value="Genomic_DNA"/>
</dbReference>
<organism evidence="13 14">
    <name type="scientific">Pigmentiphaga aceris</name>
    <dbReference type="NCBI Taxonomy" id="1940612"/>
    <lineage>
        <taxon>Bacteria</taxon>
        <taxon>Pseudomonadati</taxon>
        <taxon>Pseudomonadota</taxon>
        <taxon>Betaproteobacteria</taxon>
        <taxon>Burkholderiales</taxon>
        <taxon>Alcaligenaceae</taxon>
        <taxon>Pigmentiphaga</taxon>
    </lineage>
</organism>
<dbReference type="InterPro" id="IPR043138">
    <property type="entry name" value="GGT_lsub"/>
</dbReference>
<dbReference type="PRINTS" id="PR01210">
    <property type="entry name" value="GGTRANSPTASE"/>
</dbReference>
<comment type="catalytic activity">
    <reaction evidence="1 11">
        <text>an S-substituted glutathione + H2O = an S-substituted L-cysteinylglycine + L-glutamate</text>
        <dbReference type="Rhea" id="RHEA:59468"/>
        <dbReference type="ChEBI" id="CHEBI:15377"/>
        <dbReference type="ChEBI" id="CHEBI:29985"/>
        <dbReference type="ChEBI" id="CHEBI:90779"/>
        <dbReference type="ChEBI" id="CHEBI:143103"/>
        <dbReference type="EC" id="3.4.19.13"/>
    </reaction>
</comment>
<protein>
    <recommendedName>
        <fullName evidence="11">Glutathione hydrolase proenzyme</fullName>
        <ecNumber evidence="11">2.3.2.2</ecNumber>
        <ecNumber evidence="11">3.4.19.13</ecNumber>
    </recommendedName>
    <component>
        <recommendedName>
            <fullName evidence="11">Glutathione hydrolase large chain</fullName>
        </recommendedName>
    </component>
    <component>
        <recommendedName>
            <fullName evidence="11">Glutathione hydrolase small chain</fullName>
        </recommendedName>
    </component>
</protein>
<feature type="region of interest" description="Disordered" evidence="12">
    <location>
        <begin position="488"/>
        <end position="510"/>
    </location>
</feature>
<evidence type="ECO:0000256" key="11">
    <source>
        <dbReference type="RuleBase" id="RU368036"/>
    </source>
</evidence>
<evidence type="ECO:0000256" key="2">
    <source>
        <dbReference type="ARBA" id="ARBA00001089"/>
    </source>
</evidence>
<keyword evidence="11" id="KW-0317">Glutathione biosynthesis</keyword>
<comment type="pathway">
    <text evidence="11">Sulfur metabolism; glutathione metabolism.</text>
</comment>
<evidence type="ECO:0000256" key="9">
    <source>
        <dbReference type="PIRSR" id="PIRSR600101-1"/>
    </source>
</evidence>
<feature type="binding site" evidence="10">
    <location>
        <position position="145"/>
    </location>
    <ligand>
        <name>L-glutamate</name>
        <dbReference type="ChEBI" id="CHEBI:29985"/>
    </ligand>
</feature>
<dbReference type="PANTHER" id="PTHR43199">
    <property type="entry name" value="GLUTATHIONE HYDROLASE"/>
    <property type="match status" value="1"/>
</dbReference>
<dbReference type="PANTHER" id="PTHR43199:SF1">
    <property type="entry name" value="GLUTATHIONE HYDROLASE PROENZYME"/>
    <property type="match status" value="1"/>
</dbReference>
<reference evidence="13 14" key="1">
    <citation type="submission" date="2019-08" db="EMBL/GenBank/DDBJ databases">
        <title>Amphibian skin-associated Pigmentiphaga: genome sequence and occurrence across geography and hosts.</title>
        <authorList>
            <person name="Bletz M.C."/>
            <person name="Bunk B."/>
            <person name="Sproeer C."/>
            <person name="Biwer P."/>
            <person name="Reiter S."/>
            <person name="Rabemananjara F.C.E."/>
            <person name="Schulz S."/>
            <person name="Overmann J."/>
            <person name="Vences M."/>
        </authorList>
    </citation>
    <scope>NUCLEOTIDE SEQUENCE [LARGE SCALE GENOMIC DNA]</scope>
    <source>
        <strain evidence="13 14">Mada1488</strain>
    </source>
</reference>
<evidence type="ECO:0000256" key="8">
    <source>
        <dbReference type="ARBA" id="ARBA00047417"/>
    </source>
</evidence>
<evidence type="ECO:0000256" key="6">
    <source>
        <dbReference type="ARBA" id="ARBA00023145"/>
    </source>
</evidence>
<accession>A0A5C0AT59</accession>
<feature type="binding site" evidence="10">
    <location>
        <position position="483"/>
    </location>
    <ligand>
        <name>L-glutamate</name>
        <dbReference type="ChEBI" id="CHEBI:29985"/>
    </ligand>
</feature>
<dbReference type="Proteomes" id="UP000325161">
    <property type="component" value="Chromosome"/>
</dbReference>
<keyword evidence="7 11" id="KW-0012">Acyltransferase</keyword>
<evidence type="ECO:0000256" key="12">
    <source>
        <dbReference type="SAM" id="MobiDB-lite"/>
    </source>
</evidence>
<dbReference type="GO" id="GO:0006751">
    <property type="term" value="P:glutathione catabolic process"/>
    <property type="evidence" value="ECO:0007669"/>
    <property type="project" value="UniProtKB-UniRule"/>
</dbReference>
<dbReference type="KEGG" id="pacr:FXN63_00410"/>
<dbReference type="Pfam" id="PF01019">
    <property type="entry name" value="G_glu_transpept"/>
    <property type="match status" value="1"/>
</dbReference>
<evidence type="ECO:0000256" key="1">
    <source>
        <dbReference type="ARBA" id="ARBA00001049"/>
    </source>
</evidence>
<dbReference type="GO" id="GO:0006750">
    <property type="term" value="P:glutathione biosynthetic process"/>
    <property type="evidence" value="ECO:0007669"/>
    <property type="project" value="UniProtKB-KW"/>
</dbReference>
<comment type="catalytic activity">
    <reaction evidence="2 11">
        <text>glutathione + H2O = L-cysteinylglycine + L-glutamate</text>
        <dbReference type="Rhea" id="RHEA:28807"/>
        <dbReference type="ChEBI" id="CHEBI:15377"/>
        <dbReference type="ChEBI" id="CHEBI:29985"/>
        <dbReference type="ChEBI" id="CHEBI:57925"/>
        <dbReference type="ChEBI" id="CHEBI:61694"/>
        <dbReference type="EC" id="3.4.19.13"/>
    </reaction>
</comment>
<evidence type="ECO:0000256" key="10">
    <source>
        <dbReference type="PIRSR" id="PIRSR600101-2"/>
    </source>
</evidence>
<comment type="subunit">
    <text evidence="11">This enzyme consists of two polypeptide chains, which are synthesized in precursor form from a single polypeptide.</text>
</comment>
<dbReference type="GO" id="GO:0103068">
    <property type="term" value="F:leukotriene C4 gamma-glutamyl transferase activity"/>
    <property type="evidence" value="ECO:0007669"/>
    <property type="project" value="UniProtKB-EC"/>
</dbReference>
<dbReference type="GO" id="GO:0036374">
    <property type="term" value="F:glutathione hydrolase activity"/>
    <property type="evidence" value="ECO:0007669"/>
    <property type="project" value="UniProtKB-UniRule"/>
</dbReference>
<dbReference type="OrthoDB" id="5297205at2"/>
<evidence type="ECO:0000256" key="3">
    <source>
        <dbReference type="ARBA" id="ARBA00009381"/>
    </source>
</evidence>
<evidence type="ECO:0000256" key="5">
    <source>
        <dbReference type="ARBA" id="ARBA00022801"/>
    </source>
</evidence>
<gene>
    <name evidence="13" type="primary">ggt</name>
    <name evidence="13" type="ORF">FXN63_00410</name>
</gene>
<dbReference type="Gene3D" id="3.60.20.40">
    <property type="match status" value="1"/>
</dbReference>
<name>A0A5C0AT59_9BURK</name>
<comment type="catalytic activity">
    <reaction evidence="8 11">
        <text>an N-terminal (5-L-glutamyl)-[peptide] + an alpha-amino acid = 5-L-glutamyl amino acid + an N-terminal L-alpha-aminoacyl-[peptide]</text>
        <dbReference type="Rhea" id="RHEA:23904"/>
        <dbReference type="Rhea" id="RHEA-COMP:9780"/>
        <dbReference type="Rhea" id="RHEA-COMP:9795"/>
        <dbReference type="ChEBI" id="CHEBI:77644"/>
        <dbReference type="ChEBI" id="CHEBI:78597"/>
        <dbReference type="ChEBI" id="CHEBI:78599"/>
        <dbReference type="ChEBI" id="CHEBI:78608"/>
        <dbReference type="EC" id="2.3.2.2"/>
    </reaction>
</comment>
<dbReference type="InterPro" id="IPR051792">
    <property type="entry name" value="GGT_bact"/>
</dbReference>
<dbReference type="NCBIfam" id="TIGR00066">
    <property type="entry name" value="g_glut_trans"/>
    <property type="match status" value="1"/>
</dbReference>
<dbReference type="Gene3D" id="1.10.246.130">
    <property type="match status" value="1"/>
</dbReference>
<feature type="binding site" evidence="10">
    <location>
        <position position="532"/>
    </location>
    <ligand>
        <name>L-glutamate</name>
        <dbReference type="ChEBI" id="CHEBI:29985"/>
    </ligand>
</feature>
<feature type="active site" description="Nucleophile" evidence="9">
    <location>
        <position position="443"/>
    </location>
</feature>
<dbReference type="UniPathway" id="UPA00204"/>
<keyword evidence="14" id="KW-1185">Reference proteome</keyword>
<keyword evidence="6 11" id="KW-0865">Zymogen</keyword>
<dbReference type="EC" id="3.4.19.13" evidence="11"/>
<evidence type="ECO:0000313" key="13">
    <source>
        <dbReference type="EMBL" id="QEI04463.1"/>
    </source>
</evidence>
<dbReference type="InterPro" id="IPR043137">
    <property type="entry name" value="GGT_ssub_C"/>
</dbReference>
<dbReference type="EC" id="2.3.2.2" evidence="11"/>
<dbReference type="InterPro" id="IPR000101">
    <property type="entry name" value="GGT_peptidase"/>
</dbReference>
<keyword evidence="4 11" id="KW-0808">Transferase</keyword>
<feature type="binding site" evidence="10">
    <location>
        <begin position="508"/>
        <end position="509"/>
    </location>
    <ligand>
        <name>L-glutamate</name>
        <dbReference type="ChEBI" id="CHEBI:29985"/>
    </ligand>
</feature>
<dbReference type="InterPro" id="IPR029055">
    <property type="entry name" value="Ntn_hydrolases_N"/>
</dbReference>
<evidence type="ECO:0000256" key="4">
    <source>
        <dbReference type="ARBA" id="ARBA00022679"/>
    </source>
</evidence>
<dbReference type="AlphaFoldDB" id="A0A5C0AT59"/>
<dbReference type="SUPFAM" id="SSF56235">
    <property type="entry name" value="N-terminal nucleophile aminohydrolases (Ntn hydrolases)"/>
    <property type="match status" value="1"/>
</dbReference>
<comment type="PTM">
    <text evidence="11">Cleaved by autocatalysis into a large and a small subunit.</text>
</comment>